<proteinExistence type="predicted"/>
<organism evidence="1">
    <name type="scientific">Rhizophora mucronata</name>
    <name type="common">Asiatic mangrove</name>
    <dbReference type="NCBI Taxonomy" id="61149"/>
    <lineage>
        <taxon>Eukaryota</taxon>
        <taxon>Viridiplantae</taxon>
        <taxon>Streptophyta</taxon>
        <taxon>Embryophyta</taxon>
        <taxon>Tracheophyta</taxon>
        <taxon>Spermatophyta</taxon>
        <taxon>Magnoliopsida</taxon>
        <taxon>eudicotyledons</taxon>
        <taxon>Gunneridae</taxon>
        <taxon>Pentapetalae</taxon>
        <taxon>rosids</taxon>
        <taxon>fabids</taxon>
        <taxon>Malpighiales</taxon>
        <taxon>Rhizophoraceae</taxon>
        <taxon>Rhizophora</taxon>
    </lineage>
</organism>
<accession>A0A2P2MP28</accession>
<dbReference type="AlphaFoldDB" id="A0A2P2MP28"/>
<evidence type="ECO:0000313" key="1">
    <source>
        <dbReference type="EMBL" id="MBX31991.1"/>
    </source>
</evidence>
<reference evidence="1" key="1">
    <citation type="submission" date="2018-02" db="EMBL/GenBank/DDBJ databases">
        <title>Rhizophora mucronata_Transcriptome.</title>
        <authorList>
            <person name="Meera S.P."/>
            <person name="Sreeshan A."/>
            <person name="Augustine A."/>
        </authorList>
    </citation>
    <scope>NUCLEOTIDE SEQUENCE</scope>
    <source>
        <tissue evidence="1">Leaf</tissue>
    </source>
</reference>
<protein>
    <submittedName>
        <fullName evidence="1">Uncharacterized protein</fullName>
    </submittedName>
</protein>
<dbReference type="EMBL" id="GGEC01051507">
    <property type="protein sequence ID" value="MBX31991.1"/>
    <property type="molecule type" value="Transcribed_RNA"/>
</dbReference>
<name>A0A2P2MP28_RHIMU</name>
<sequence>MNIPVLNSDLGQRLLEGLMDQRELQWHPIKQHIHFKIIEHGVESIYFKTHIQAKNLKCEVITLNK</sequence>